<dbReference type="GO" id="GO:0006402">
    <property type="term" value="P:mRNA catabolic process"/>
    <property type="evidence" value="ECO:0007669"/>
    <property type="project" value="TreeGrafter"/>
</dbReference>
<dbReference type="Pfam" id="PF00773">
    <property type="entry name" value="RNB"/>
    <property type="match status" value="2"/>
</dbReference>
<proteinExistence type="predicted"/>
<dbReference type="GO" id="GO:0000175">
    <property type="term" value="F:3'-5'-RNA exonuclease activity"/>
    <property type="evidence" value="ECO:0007669"/>
    <property type="project" value="TreeGrafter"/>
</dbReference>
<dbReference type="InterPro" id="IPR012340">
    <property type="entry name" value="NA-bd_OB-fold"/>
</dbReference>
<dbReference type="InterPro" id="IPR001900">
    <property type="entry name" value="RNase_II/R"/>
</dbReference>
<dbReference type="InterPro" id="IPR041505">
    <property type="entry name" value="Dis3_CSD2"/>
</dbReference>
<reference evidence="2" key="1">
    <citation type="journal article" date="2020" name="Nature">
        <title>Giant virus diversity and host interactions through global metagenomics.</title>
        <authorList>
            <person name="Schulz F."/>
            <person name="Roux S."/>
            <person name="Paez-Espino D."/>
            <person name="Jungbluth S."/>
            <person name="Walsh D.A."/>
            <person name="Denef V.J."/>
            <person name="McMahon K.D."/>
            <person name="Konstantinidis K.T."/>
            <person name="Eloe-Fadrosh E.A."/>
            <person name="Kyrpides N.C."/>
            <person name="Woyke T."/>
        </authorList>
    </citation>
    <scope>NUCLEOTIDE SEQUENCE</scope>
    <source>
        <strain evidence="2">GVMAG-M-3300009151-50</strain>
    </source>
</reference>
<accession>A0A6C0ER20</accession>
<protein>
    <recommendedName>
        <fullName evidence="1">RNB domain-containing protein</fullName>
    </recommendedName>
</protein>
<dbReference type="PANTHER" id="PTHR23355:SF9">
    <property type="entry name" value="DIS3-LIKE EXONUCLEASE 2"/>
    <property type="match status" value="1"/>
</dbReference>
<evidence type="ECO:0000259" key="1">
    <source>
        <dbReference type="SMART" id="SM00955"/>
    </source>
</evidence>
<feature type="domain" description="RNB" evidence="1">
    <location>
        <begin position="110"/>
        <end position="352"/>
    </location>
</feature>
<dbReference type="SUPFAM" id="SSF50249">
    <property type="entry name" value="Nucleic acid-binding proteins"/>
    <property type="match status" value="1"/>
</dbReference>
<dbReference type="Pfam" id="PF17849">
    <property type="entry name" value="OB_Dis3"/>
    <property type="match status" value="1"/>
</dbReference>
<sequence>MIPGILRLNSKTKYGMTSRNVPIYLFNPLDKKYQPCIVGCSQKDVTSNVLALINVERWEENKLTRGNLIRIIGTCGDLKAEEEALLYQYSSSTWKRFSKETLKIPSFDGYTHITGFAFNVDPPGCTDIDDAIIVGDDEYIYIVIADVASWMIENPDIFKKASTIGQTLYNNGRIISPLLPIQDECSLLPDKKRHGIALRFKWNNSEISNLKFMKVSFVNSKSFTYESIYSTKYGSLLKEISSYIAKRDIIDSHEWISELMILYNCEVAKVLVNQKQGLLRTQNAPDIEKFELYTTLGADLEFLANKSALYTHALEGGKHWGLNKEYYCHSTSPIRRFADIVNQMVIREDSILPFDLETINTLATNAKKYERDVFFMNKILSTSSRVVNGIVLSDHRIWVSSWKRIITCKNSEPLGSSGILKYSLDMDQPSWKRKMVFRFEGINYQE</sequence>
<name>A0A6C0ER20_9ZZZZ</name>
<dbReference type="EMBL" id="MN738914">
    <property type="protein sequence ID" value="QHT30973.1"/>
    <property type="molecule type" value="Genomic_DNA"/>
</dbReference>
<evidence type="ECO:0000313" key="2">
    <source>
        <dbReference type="EMBL" id="QHT30973.1"/>
    </source>
</evidence>
<dbReference type="PANTHER" id="PTHR23355">
    <property type="entry name" value="RIBONUCLEASE"/>
    <property type="match status" value="1"/>
</dbReference>
<dbReference type="InterPro" id="IPR050180">
    <property type="entry name" value="RNR_Ribonuclease"/>
</dbReference>
<dbReference type="SMART" id="SM00955">
    <property type="entry name" value="RNB"/>
    <property type="match status" value="1"/>
</dbReference>
<organism evidence="2">
    <name type="scientific">viral metagenome</name>
    <dbReference type="NCBI Taxonomy" id="1070528"/>
    <lineage>
        <taxon>unclassified sequences</taxon>
        <taxon>metagenomes</taxon>
        <taxon>organismal metagenomes</taxon>
    </lineage>
</organism>
<dbReference type="GO" id="GO:0003723">
    <property type="term" value="F:RNA binding"/>
    <property type="evidence" value="ECO:0007669"/>
    <property type="project" value="InterPro"/>
</dbReference>
<dbReference type="AlphaFoldDB" id="A0A6C0ER20"/>